<evidence type="ECO:0000313" key="19">
    <source>
        <dbReference type="EMBL" id="WVZ62052.1"/>
    </source>
</evidence>
<dbReference type="Pfam" id="PF04857">
    <property type="entry name" value="CAF1"/>
    <property type="match status" value="1"/>
</dbReference>
<dbReference type="PANTHER" id="PTHR10797">
    <property type="entry name" value="CCR4-NOT TRANSCRIPTION COMPLEX SUBUNIT"/>
    <property type="match status" value="1"/>
</dbReference>
<evidence type="ECO:0000256" key="16">
    <source>
        <dbReference type="ARBA" id="ARBA00023242"/>
    </source>
</evidence>
<feature type="compositionally biased region" description="Pro residues" evidence="18">
    <location>
        <begin position="83"/>
        <end position="92"/>
    </location>
</feature>
<reference evidence="19 20" key="1">
    <citation type="submission" date="2024-02" db="EMBL/GenBank/DDBJ databases">
        <title>High-quality chromosome-scale genome assembly of Pensacola bahiagrass (Paspalum notatum Flugge var. saurae).</title>
        <authorList>
            <person name="Vega J.M."/>
            <person name="Podio M."/>
            <person name="Orjuela J."/>
            <person name="Siena L.A."/>
            <person name="Pessino S.C."/>
            <person name="Combes M.C."/>
            <person name="Mariac C."/>
            <person name="Albertini E."/>
            <person name="Pupilli F."/>
            <person name="Ortiz J.P.A."/>
            <person name="Leblanc O."/>
        </authorList>
    </citation>
    <scope>NUCLEOTIDE SEQUENCE [LARGE SCALE GENOMIC DNA]</scope>
    <source>
        <strain evidence="19">R1</strain>
        <tissue evidence="19">Leaf</tissue>
    </source>
</reference>
<evidence type="ECO:0000256" key="11">
    <source>
        <dbReference type="ARBA" id="ARBA00022801"/>
    </source>
</evidence>
<dbReference type="InterPro" id="IPR036397">
    <property type="entry name" value="RNaseH_sf"/>
</dbReference>
<sequence length="565" mass="60391">MCGAPVRNPVAMRYDEFMDSATAAAAAMCGGPLLSPVTMGYAHMDMAAAAEAMDMGSPPAPSSSPGTSPQPGDSDTLSFFFTGPPPRPPPLPWQQLLAKAERGKPKTARQQAAESPAPSWQRLLAKAERGMPKTARQQAAESPAPPSWQRLLAEAERGLPTTAAARLVAMAERGLPPSWQVAARPNRKGSKAAKAKCGAPLPPPMQMPIVVLEPPADVVDVGSSAPATPPSDSDGSWETTPSPRGPLPALSPDSESDALPWLNLLPGGAACGLATAWQAPPQLPFAPPPRVEVEVEVRQVWAHNLEQESRLIESLLPKFPYMAVDTEFPGTVHRPAGPVHGLTAEERYDLLRRNVDDLHLIQIGLTLFDSGGRLPGLGGAAAPATRYVWEFSLREFDVRRHLHAPESIAMLRDKGVDFGRTRERGVDAAALGPRLRKWLRAGLGRAGVVTFSGGYDMAYLVKMAFGDGYKMPKKAEEFEGVAKALLRRRRLFDVKEMAGHCPGDLRGGLSTVAAKLGVERAVGEAHKAGSDSLLTCHVFMKMKECFFGDDNELTRLAGAVNGMTA</sequence>
<protein>
    <recommendedName>
        <fullName evidence="7">poly(A)-specific ribonuclease</fullName>
        <ecNumber evidence="7">3.1.13.4</ecNumber>
    </recommendedName>
</protein>
<dbReference type="FunFam" id="3.30.420.10:FF:000067">
    <property type="entry name" value="Putative CCR4-associated factor 1 11"/>
    <property type="match status" value="1"/>
</dbReference>
<evidence type="ECO:0000256" key="13">
    <source>
        <dbReference type="ARBA" id="ARBA00022884"/>
    </source>
</evidence>
<keyword evidence="11" id="KW-0378">Hydrolase</keyword>
<evidence type="ECO:0000256" key="5">
    <source>
        <dbReference type="ARBA" id="ARBA00008372"/>
    </source>
</evidence>
<evidence type="ECO:0000256" key="17">
    <source>
        <dbReference type="ARBA" id="ARBA00025148"/>
    </source>
</evidence>
<feature type="region of interest" description="Disordered" evidence="18">
    <location>
        <begin position="180"/>
        <end position="200"/>
    </location>
</feature>
<evidence type="ECO:0000256" key="3">
    <source>
        <dbReference type="ARBA" id="ARBA00004123"/>
    </source>
</evidence>
<evidence type="ECO:0000256" key="12">
    <source>
        <dbReference type="ARBA" id="ARBA00022839"/>
    </source>
</evidence>
<dbReference type="GO" id="GO:0005634">
    <property type="term" value="C:nucleus"/>
    <property type="evidence" value="ECO:0007669"/>
    <property type="project" value="UniProtKB-SubCell"/>
</dbReference>
<comment type="subunit">
    <text evidence="6">Component of the CCR4-NOT complex, at least composed of CRR4 and CAF1 proteins.</text>
</comment>
<comment type="similarity">
    <text evidence="5">Belongs to the CAF1 family.</text>
</comment>
<name>A0AAQ3WHS1_PASNO</name>
<organism evidence="19 20">
    <name type="scientific">Paspalum notatum var. saurae</name>
    <dbReference type="NCBI Taxonomy" id="547442"/>
    <lineage>
        <taxon>Eukaryota</taxon>
        <taxon>Viridiplantae</taxon>
        <taxon>Streptophyta</taxon>
        <taxon>Embryophyta</taxon>
        <taxon>Tracheophyta</taxon>
        <taxon>Spermatophyta</taxon>
        <taxon>Magnoliopsida</taxon>
        <taxon>Liliopsida</taxon>
        <taxon>Poales</taxon>
        <taxon>Poaceae</taxon>
        <taxon>PACMAD clade</taxon>
        <taxon>Panicoideae</taxon>
        <taxon>Andropogonodae</taxon>
        <taxon>Paspaleae</taxon>
        <taxon>Paspalinae</taxon>
        <taxon>Paspalum</taxon>
    </lineage>
</organism>
<keyword evidence="10" id="KW-0479">Metal-binding</keyword>
<keyword evidence="13" id="KW-0694">RNA-binding</keyword>
<evidence type="ECO:0000256" key="14">
    <source>
        <dbReference type="ARBA" id="ARBA00023015"/>
    </source>
</evidence>
<dbReference type="GO" id="GO:0003723">
    <property type="term" value="F:RNA binding"/>
    <property type="evidence" value="ECO:0007669"/>
    <property type="project" value="UniProtKB-KW"/>
</dbReference>
<keyword evidence="8" id="KW-0963">Cytoplasm</keyword>
<dbReference type="AlphaFoldDB" id="A0AAQ3WHS1"/>
<comment type="subcellular location">
    <subcellularLocation>
        <location evidence="4">Cytoplasm</location>
    </subcellularLocation>
    <subcellularLocation>
        <location evidence="3">Nucleus</location>
    </subcellularLocation>
</comment>
<comment type="catalytic activity">
    <reaction evidence="1">
        <text>Exonucleolytic cleavage of poly(A) to 5'-AMP.</text>
        <dbReference type="EC" id="3.1.13.4"/>
    </reaction>
</comment>
<evidence type="ECO:0000256" key="7">
    <source>
        <dbReference type="ARBA" id="ARBA00012161"/>
    </source>
</evidence>
<comment type="function">
    <text evidence="17">Ubiquitous transcription factor required for a diverse set of processes. It is a component of the CCR4 complex involved in the control of gene expression.</text>
</comment>
<evidence type="ECO:0000313" key="20">
    <source>
        <dbReference type="Proteomes" id="UP001341281"/>
    </source>
</evidence>
<evidence type="ECO:0000256" key="10">
    <source>
        <dbReference type="ARBA" id="ARBA00022723"/>
    </source>
</evidence>
<feature type="compositionally biased region" description="Basic residues" evidence="18">
    <location>
        <begin position="185"/>
        <end position="194"/>
    </location>
</feature>
<dbReference type="GO" id="GO:0004535">
    <property type="term" value="F:poly(A)-specific ribonuclease activity"/>
    <property type="evidence" value="ECO:0007669"/>
    <property type="project" value="UniProtKB-EC"/>
</dbReference>
<keyword evidence="9" id="KW-0540">Nuclease</keyword>
<keyword evidence="12" id="KW-0269">Exonuclease</keyword>
<comment type="cofactor">
    <cofactor evidence="2">
        <name>a divalent metal cation</name>
        <dbReference type="ChEBI" id="CHEBI:60240"/>
    </cofactor>
</comment>
<feature type="compositionally biased region" description="Low complexity" evidence="18">
    <location>
        <begin position="53"/>
        <end position="74"/>
    </location>
</feature>
<evidence type="ECO:0000256" key="18">
    <source>
        <dbReference type="SAM" id="MobiDB-lite"/>
    </source>
</evidence>
<evidence type="ECO:0000256" key="6">
    <source>
        <dbReference type="ARBA" id="ARBA00011757"/>
    </source>
</evidence>
<feature type="region of interest" description="Disordered" evidence="18">
    <location>
        <begin position="219"/>
        <end position="255"/>
    </location>
</feature>
<dbReference type="GO" id="GO:0005737">
    <property type="term" value="C:cytoplasm"/>
    <property type="evidence" value="ECO:0007669"/>
    <property type="project" value="UniProtKB-SubCell"/>
</dbReference>
<keyword evidence="20" id="KW-1185">Reference proteome</keyword>
<dbReference type="GO" id="GO:0046872">
    <property type="term" value="F:metal ion binding"/>
    <property type="evidence" value="ECO:0007669"/>
    <property type="project" value="UniProtKB-KW"/>
</dbReference>
<keyword evidence="16" id="KW-0539">Nucleus</keyword>
<dbReference type="InterPro" id="IPR006941">
    <property type="entry name" value="RNase_CAF1"/>
</dbReference>
<gene>
    <name evidence="19" type="ORF">U9M48_011840</name>
</gene>
<dbReference type="Proteomes" id="UP001341281">
    <property type="component" value="Chromosome 03"/>
</dbReference>
<evidence type="ECO:0000256" key="2">
    <source>
        <dbReference type="ARBA" id="ARBA00001968"/>
    </source>
</evidence>
<dbReference type="SUPFAM" id="SSF53098">
    <property type="entry name" value="Ribonuclease H-like"/>
    <property type="match status" value="1"/>
</dbReference>
<evidence type="ECO:0000256" key="9">
    <source>
        <dbReference type="ARBA" id="ARBA00022722"/>
    </source>
</evidence>
<accession>A0AAQ3WHS1</accession>
<dbReference type="Gene3D" id="3.30.420.10">
    <property type="entry name" value="Ribonuclease H-like superfamily/Ribonuclease H"/>
    <property type="match status" value="1"/>
</dbReference>
<evidence type="ECO:0000256" key="8">
    <source>
        <dbReference type="ARBA" id="ARBA00022490"/>
    </source>
</evidence>
<keyword evidence="14" id="KW-0805">Transcription regulation</keyword>
<feature type="compositionally biased region" description="Low complexity" evidence="18">
    <location>
        <begin position="222"/>
        <end position="236"/>
    </location>
</feature>
<evidence type="ECO:0000256" key="4">
    <source>
        <dbReference type="ARBA" id="ARBA00004496"/>
    </source>
</evidence>
<dbReference type="EMBL" id="CP144747">
    <property type="protein sequence ID" value="WVZ62052.1"/>
    <property type="molecule type" value="Genomic_DNA"/>
</dbReference>
<feature type="region of interest" description="Disordered" evidence="18">
    <location>
        <begin position="53"/>
        <end position="120"/>
    </location>
</feature>
<proteinExistence type="inferred from homology"/>
<dbReference type="InterPro" id="IPR039637">
    <property type="entry name" value="CNOT7/CNOT8/Pop2"/>
</dbReference>
<evidence type="ECO:0000256" key="15">
    <source>
        <dbReference type="ARBA" id="ARBA00023163"/>
    </source>
</evidence>
<dbReference type="InterPro" id="IPR012337">
    <property type="entry name" value="RNaseH-like_sf"/>
</dbReference>
<evidence type="ECO:0000256" key="1">
    <source>
        <dbReference type="ARBA" id="ARBA00001663"/>
    </source>
</evidence>
<dbReference type="GO" id="GO:0030014">
    <property type="term" value="C:CCR4-NOT complex"/>
    <property type="evidence" value="ECO:0007669"/>
    <property type="project" value="InterPro"/>
</dbReference>
<dbReference type="EC" id="3.1.13.4" evidence="7"/>
<keyword evidence="15" id="KW-0804">Transcription</keyword>